<accession>A0A0C1N5G3</accession>
<gene>
    <name evidence="2" type="ORF">DA73_0224450</name>
</gene>
<name>A0A0C1N5G3_9CYAN</name>
<feature type="transmembrane region" description="Helical" evidence="1">
    <location>
        <begin position="12"/>
        <end position="34"/>
    </location>
</feature>
<keyword evidence="1" id="KW-0472">Membrane</keyword>
<sequence>MTPNTLQDLANLAQVISFPVTCLALVLQITSWLIPNPLAFKYSSLLQKTRSVLPYIIVSGSSFWLGSTQVSIINWSNYNFWISIALIIILIITIISASRFNLNPPNSMIRVKRQALIDTGIRLMLATKTEVIMFGSDMSWANDYEEAIQRITSQGKKVTVLYASSQATGVRRNAKILKDAGAVLVATSFDIGIRGMLIDPYEHEDALLYIAYRRLKRGNNFDIREGDKSSSKSHEYYAKIYDMEYDSLVIKSVTKYSEILHSTKV</sequence>
<evidence type="ECO:0000313" key="2">
    <source>
        <dbReference type="EMBL" id="KIE09892.1"/>
    </source>
</evidence>
<keyword evidence="1" id="KW-0812">Transmembrane</keyword>
<dbReference type="EMBL" id="JHEG02000053">
    <property type="protein sequence ID" value="KIE09892.1"/>
    <property type="molecule type" value="Genomic_DNA"/>
</dbReference>
<evidence type="ECO:0000256" key="1">
    <source>
        <dbReference type="SAM" id="Phobius"/>
    </source>
</evidence>
<proteinExistence type="predicted"/>
<comment type="caution">
    <text evidence="2">The sequence shown here is derived from an EMBL/GenBank/DDBJ whole genome shotgun (WGS) entry which is preliminary data.</text>
</comment>
<keyword evidence="1" id="KW-1133">Transmembrane helix</keyword>
<feature type="transmembrane region" description="Helical" evidence="1">
    <location>
        <begin position="80"/>
        <end position="102"/>
    </location>
</feature>
<dbReference type="AlphaFoldDB" id="A0A0C1N5G3"/>
<protein>
    <submittedName>
        <fullName evidence="2">Uncharacterized protein</fullName>
    </submittedName>
</protein>
<organism evidence="2">
    <name type="scientific">Tolypothrix bouteillei VB521301</name>
    <dbReference type="NCBI Taxonomy" id="1479485"/>
    <lineage>
        <taxon>Bacteria</taxon>
        <taxon>Bacillati</taxon>
        <taxon>Cyanobacteriota</taxon>
        <taxon>Cyanophyceae</taxon>
        <taxon>Nostocales</taxon>
        <taxon>Tolypothrichaceae</taxon>
        <taxon>Tolypothrix</taxon>
    </lineage>
</organism>
<reference evidence="2" key="1">
    <citation type="journal article" date="2015" name="Genome Announc.">
        <title>Draft Genome Sequence of Tolypothrix boutellei Strain VB521301.</title>
        <authorList>
            <person name="Chandrababunaidu M.M."/>
            <person name="Singh D."/>
            <person name="Sen D."/>
            <person name="Bhan S."/>
            <person name="Das S."/>
            <person name="Gupta A."/>
            <person name="Adhikary S.P."/>
            <person name="Tripathy S."/>
        </authorList>
    </citation>
    <scope>NUCLEOTIDE SEQUENCE</scope>
    <source>
        <strain evidence="2">VB521301</strain>
    </source>
</reference>